<feature type="region of interest" description="Disordered" evidence="4">
    <location>
        <begin position="88"/>
        <end position="153"/>
    </location>
</feature>
<dbReference type="GO" id="GO:0005737">
    <property type="term" value="C:cytoplasm"/>
    <property type="evidence" value="ECO:0007669"/>
    <property type="project" value="TreeGrafter"/>
</dbReference>
<feature type="region of interest" description="Disordered" evidence="4">
    <location>
        <begin position="298"/>
        <end position="369"/>
    </location>
</feature>
<protein>
    <recommendedName>
        <fullName evidence="5">Protein kinase domain-containing protein</fullName>
    </recommendedName>
</protein>
<dbReference type="InterPro" id="IPR000719">
    <property type="entry name" value="Prot_kinase_dom"/>
</dbReference>
<proteinExistence type="predicted"/>
<feature type="compositionally biased region" description="Polar residues" evidence="4">
    <location>
        <begin position="239"/>
        <end position="255"/>
    </location>
</feature>
<evidence type="ECO:0000256" key="2">
    <source>
        <dbReference type="ARBA" id="ARBA00022840"/>
    </source>
</evidence>
<feature type="binding site" evidence="3">
    <location>
        <position position="595"/>
    </location>
    <ligand>
        <name>ATP</name>
        <dbReference type="ChEBI" id="CHEBI:30616"/>
    </ligand>
</feature>
<feature type="region of interest" description="Disordered" evidence="4">
    <location>
        <begin position="41"/>
        <end position="63"/>
    </location>
</feature>
<dbReference type="InterPro" id="IPR017441">
    <property type="entry name" value="Protein_kinase_ATP_BS"/>
</dbReference>
<feature type="compositionally biased region" description="Low complexity" evidence="4">
    <location>
        <begin position="953"/>
        <end position="969"/>
    </location>
</feature>
<dbReference type="InterPro" id="IPR008271">
    <property type="entry name" value="Ser/Thr_kinase_AS"/>
</dbReference>
<dbReference type="PROSITE" id="PS50011">
    <property type="entry name" value="PROTEIN_KINASE_DOM"/>
    <property type="match status" value="1"/>
</dbReference>
<feature type="compositionally biased region" description="Low complexity" evidence="4">
    <location>
        <begin position="41"/>
        <end position="52"/>
    </location>
</feature>
<dbReference type="AlphaFoldDB" id="A0A507CB66"/>
<feature type="compositionally biased region" description="Polar residues" evidence="4">
    <location>
        <begin position="217"/>
        <end position="226"/>
    </location>
</feature>
<keyword evidence="1 3" id="KW-0547">Nucleotide-binding</keyword>
<sequence>MPAPKRPANARGDILAQSLDSFQSHDPIYIDLLTHRKNSTSISQHSSISQNSRPTSGSGTPRHAKIHMVLDGVFDKLLGTFRRPSANVAPAAATNDVTSTDSSKQLFHSQPSLLHSASKPPLSDVSRSNSNVSSKEGKFWRRKTKNTDKSCTNNSSYTSAATIVSNIPATARDIPDDTVRIPSYSTRHSTNSIETSIQSFAASYKSGTSIMKPGQISIPSRRSSANGGVRFGGTEEQSEYASQSTIKTGSSVTLHQPSRQSFALGDFDKQHDMSSSKSSLAILDPIYSPADLVPIAIQPRSDSADSKKSRKRSVPNINTRPQQNPYGSSTSLKCSRGLAISHSTGEIASTSPSQTSPDTSFSPQSSQSSLRLGKLLGSMTSRAHNISNSALSIGLRNDMPDPYLRLSVGDSFNSVGQLSLHRPGSIRPIRVRDSIDQIYPPVIPQQQVQQAGTRRHSSSDDVFAAPTHPKWPRPQSAHQNLPTARRNPSVDMGLPKAGMSLAASRSRSVGSSLNNLPDNVSSSRRSLSRSHQVVETTTIYHRNESPVSLLSPSGESETTQGKVNQYYMVRDIGSGAYGRVVLCRHEETGVYYACKIISKSRLKKKFRWANAGGPPRRRHSGEIGNSTPSPDSPTSTNSTVEPADHLTAIKREIAILKKLSKHPNINALIEVLDDASEDNLYMIFELCEYGPVMKIVPGELVRPFSEDMARKYFRDVVMGLEYLHFQRIIHRDIKPENLLLTADHTVQIADFGISHMFQEGEDDPLLDDKNTSPLFSPPEACATETKHMKGKAVDVWALGVTLYCFVHGCCPFEDPSIITLCRKITAEDPLISPNLSPYLQDLLERMLNKDPENRISLQEIKVHPWVTLNGAYPMMPTEENCVLAEVTEEEVEEAFRPAAAMMFVTKLMSVLRGRRSKPRNSERPEKLAARNAKGHGGGSRARSADILNRPDSESTTSHSSQSSVNTPSSADMSRSTSAIMSRWALGSSLSMSRTGTPSGTTENLRELPFPPHPLLGAVHGKRSRSFDQAMLAVTTPSFMSNFSTSNSNGSKSSNPVEPQRPRSGSVDSAADTQKLNGVAARTRTNSSLLQQTKSTTSMHVIAEEH</sequence>
<dbReference type="RefSeq" id="XP_031026812.1">
    <property type="nucleotide sequence ID" value="XM_031167226.1"/>
</dbReference>
<evidence type="ECO:0000313" key="7">
    <source>
        <dbReference type="Proteomes" id="UP000319731"/>
    </source>
</evidence>
<feature type="compositionally biased region" description="Polar residues" evidence="4">
    <location>
        <begin position="95"/>
        <end position="115"/>
    </location>
</feature>
<dbReference type="InterPro" id="IPR011009">
    <property type="entry name" value="Kinase-like_dom_sf"/>
</dbReference>
<feature type="compositionally biased region" description="Low complexity" evidence="4">
    <location>
        <begin position="349"/>
        <end position="369"/>
    </location>
</feature>
<feature type="region of interest" description="Disordered" evidence="4">
    <location>
        <begin position="213"/>
        <end position="255"/>
    </location>
</feature>
<evidence type="ECO:0000259" key="5">
    <source>
        <dbReference type="PROSITE" id="PS50011"/>
    </source>
</evidence>
<evidence type="ECO:0000313" key="6">
    <source>
        <dbReference type="EMBL" id="TPX36598.1"/>
    </source>
</evidence>
<dbReference type="PROSITE" id="PS00108">
    <property type="entry name" value="PROTEIN_KINASE_ST"/>
    <property type="match status" value="1"/>
</dbReference>
<dbReference type="PANTHER" id="PTHR24346">
    <property type="entry name" value="MAP/MICROTUBULE AFFINITY-REGULATING KINASE"/>
    <property type="match status" value="1"/>
</dbReference>
<dbReference type="OrthoDB" id="68483at2759"/>
<keyword evidence="2 3" id="KW-0067">ATP-binding</keyword>
<dbReference type="SMART" id="SM00220">
    <property type="entry name" value="S_TKc"/>
    <property type="match status" value="1"/>
</dbReference>
<feature type="domain" description="Protein kinase" evidence="5">
    <location>
        <begin position="566"/>
        <end position="866"/>
    </location>
</feature>
<dbReference type="Gene3D" id="3.30.200.20">
    <property type="entry name" value="Phosphorylase Kinase, domain 1"/>
    <property type="match status" value="1"/>
</dbReference>
<feature type="region of interest" description="Disordered" evidence="4">
    <location>
        <begin position="988"/>
        <end position="1009"/>
    </location>
</feature>
<comment type="caution">
    <text evidence="6">The sequence shown here is derived from an EMBL/GenBank/DDBJ whole genome shotgun (WGS) entry which is preliminary data.</text>
</comment>
<feature type="region of interest" description="Disordered" evidence="4">
    <location>
        <begin position="1042"/>
        <end position="1105"/>
    </location>
</feature>
<feature type="compositionally biased region" description="Low complexity" evidence="4">
    <location>
        <begin position="1042"/>
        <end position="1054"/>
    </location>
</feature>
<feature type="compositionally biased region" description="Low complexity" evidence="4">
    <location>
        <begin position="625"/>
        <end position="639"/>
    </location>
</feature>
<feature type="region of interest" description="Disordered" evidence="4">
    <location>
        <begin position="508"/>
        <end position="530"/>
    </location>
</feature>
<dbReference type="GO" id="GO:0005524">
    <property type="term" value="F:ATP binding"/>
    <property type="evidence" value="ECO:0007669"/>
    <property type="project" value="UniProtKB-UniRule"/>
</dbReference>
<evidence type="ECO:0000256" key="3">
    <source>
        <dbReference type="PROSITE-ProRule" id="PRU10141"/>
    </source>
</evidence>
<accession>A0A507CB66</accession>
<feature type="region of interest" description="Disordered" evidence="4">
    <location>
        <begin position="912"/>
        <end position="976"/>
    </location>
</feature>
<dbReference type="GeneID" id="42002523"/>
<dbReference type="PANTHER" id="PTHR24346:SF77">
    <property type="entry name" value="SERINE THREONINE PROTEIN KINASE"/>
    <property type="match status" value="1"/>
</dbReference>
<reference evidence="6 7" key="1">
    <citation type="journal article" date="2019" name="Sci. Rep.">
        <title>Comparative genomics of chytrid fungi reveal insights into the obligate biotrophic and pathogenic lifestyle of Synchytrium endobioticum.</title>
        <authorList>
            <person name="van de Vossenberg B.T.L.H."/>
            <person name="Warris S."/>
            <person name="Nguyen H.D.T."/>
            <person name="van Gent-Pelzer M.P.E."/>
            <person name="Joly D.L."/>
            <person name="van de Geest H.C."/>
            <person name="Bonants P.J.M."/>
            <person name="Smith D.S."/>
            <person name="Levesque C.A."/>
            <person name="van der Lee T.A.J."/>
        </authorList>
    </citation>
    <scope>NUCLEOTIDE SEQUENCE [LARGE SCALE GENOMIC DNA]</scope>
    <source>
        <strain evidence="6 7">JEL517</strain>
    </source>
</reference>
<feature type="region of interest" description="Disordered" evidence="4">
    <location>
        <begin position="608"/>
        <end position="642"/>
    </location>
</feature>
<dbReference type="STRING" id="1806994.A0A507CB66"/>
<dbReference type="FunFam" id="1.10.510.10:FF:000571">
    <property type="entry name" value="Maternal embryonic leucine zipper kinase"/>
    <property type="match status" value="1"/>
</dbReference>
<evidence type="ECO:0000256" key="1">
    <source>
        <dbReference type="ARBA" id="ARBA00022741"/>
    </source>
</evidence>
<feature type="compositionally biased region" description="Polar residues" evidence="4">
    <location>
        <begin position="315"/>
        <end position="333"/>
    </location>
</feature>
<feature type="compositionally biased region" description="Low complexity" evidence="4">
    <location>
        <begin position="123"/>
        <end position="134"/>
    </location>
</feature>
<feature type="compositionally biased region" description="Polar residues" evidence="4">
    <location>
        <begin position="988"/>
        <end position="1002"/>
    </location>
</feature>
<dbReference type="GO" id="GO:0004683">
    <property type="term" value="F:calcium/calmodulin-dependent protein kinase activity"/>
    <property type="evidence" value="ECO:0007669"/>
    <property type="project" value="TreeGrafter"/>
</dbReference>
<feature type="compositionally biased region" description="Basic and acidic residues" evidence="4">
    <location>
        <begin position="919"/>
        <end position="928"/>
    </location>
</feature>
<dbReference type="Pfam" id="PF00069">
    <property type="entry name" value="Pkinase"/>
    <property type="match status" value="1"/>
</dbReference>
<feature type="compositionally biased region" description="Polar residues" evidence="4">
    <location>
        <begin position="508"/>
        <end position="520"/>
    </location>
</feature>
<feature type="compositionally biased region" description="Low complexity" evidence="4">
    <location>
        <begin position="1084"/>
        <end position="1097"/>
    </location>
</feature>
<dbReference type="Proteomes" id="UP000319731">
    <property type="component" value="Unassembled WGS sequence"/>
</dbReference>
<organism evidence="6 7">
    <name type="scientific">Synchytrium microbalum</name>
    <dbReference type="NCBI Taxonomy" id="1806994"/>
    <lineage>
        <taxon>Eukaryota</taxon>
        <taxon>Fungi</taxon>
        <taxon>Fungi incertae sedis</taxon>
        <taxon>Chytridiomycota</taxon>
        <taxon>Chytridiomycota incertae sedis</taxon>
        <taxon>Chytridiomycetes</taxon>
        <taxon>Synchytriales</taxon>
        <taxon>Synchytriaceae</taxon>
        <taxon>Synchytrium</taxon>
    </lineage>
</organism>
<name>A0A507CB66_9FUNG</name>
<keyword evidence="7" id="KW-1185">Reference proteome</keyword>
<feature type="region of interest" description="Disordered" evidence="4">
    <location>
        <begin position="445"/>
        <end position="493"/>
    </location>
</feature>
<dbReference type="SUPFAM" id="SSF56112">
    <property type="entry name" value="Protein kinase-like (PK-like)"/>
    <property type="match status" value="1"/>
</dbReference>
<dbReference type="CDD" id="cd14008">
    <property type="entry name" value="STKc_LKB1_CaMKK"/>
    <property type="match status" value="1"/>
</dbReference>
<dbReference type="PROSITE" id="PS00107">
    <property type="entry name" value="PROTEIN_KINASE_ATP"/>
    <property type="match status" value="1"/>
</dbReference>
<dbReference type="GO" id="GO:0035556">
    <property type="term" value="P:intracellular signal transduction"/>
    <property type="evidence" value="ECO:0007669"/>
    <property type="project" value="TreeGrafter"/>
</dbReference>
<dbReference type="GO" id="GO:0005516">
    <property type="term" value="F:calmodulin binding"/>
    <property type="evidence" value="ECO:0007669"/>
    <property type="project" value="TreeGrafter"/>
</dbReference>
<gene>
    <name evidence="6" type="ORF">SmJEL517_g01298</name>
</gene>
<dbReference type="EMBL" id="QEAO01000004">
    <property type="protein sequence ID" value="TPX36598.1"/>
    <property type="molecule type" value="Genomic_DNA"/>
</dbReference>
<evidence type="ECO:0000256" key="4">
    <source>
        <dbReference type="SAM" id="MobiDB-lite"/>
    </source>
</evidence>
<dbReference type="Gene3D" id="1.10.510.10">
    <property type="entry name" value="Transferase(Phosphotransferase) domain 1"/>
    <property type="match status" value="1"/>
</dbReference>